<dbReference type="AlphaFoldDB" id="A0A9P1KEH1"/>
<accession>A0A9P1KEH1</accession>
<evidence type="ECO:0000256" key="1">
    <source>
        <dbReference type="SAM" id="MobiDB-lite"/>
    </source>
</evidence>
<sequence length="111" mass="12460">MLKDIIEAKPLEGYELYLKFEDEVHGVINITEIIEFTGIFAPLSDPAYFATVTVNPDLGTICWDNGADIDPVVLYAKVCQVNLEEYFEAKNQPHGSEHYKPSLCRKPSPAN</sequence>
<dbReference type="RefSeq" id="WP_008050828.1">
    <property type="nucleotide sequence ID" value="NZ_FO818640.1"/>
</dbReference>
<evidence type="ECO:0000313" key="3">
    <source>
        <dbReference type="Proteomes" id="UP000032946"/>
    </source>
</evidence>
<dbReference type="Gene3D" id="3.30.2020.10">
    <property type="entry name" value="NE0471-like N-terminal domain"/>
    <property type="match status" value="1"/>
</dbReference>
<dbReference type="InterPro" id="IPR018841">
    <property type="entry name" value="DUF2442"/>
</dbReference>
<feature type="region of interest" description="Disordered" evidence="1">
    <location>
        <begin position="92"/>
        <end position="111"/>
    </location>
</feature>
<dbReference type="EMBL" id="FO818640">
    <property type="protein sequence ID" value="CDM95197.1"/>
    <property type="molecule type" value="Genomic_DNA"/>
</dbReference>
<gene>
    <name evidence="2" type="primary">mobA</name>
    <name evidence="2" type="ORF">ARTHRO_30464</name>
</gene>
<dbReference type="InterPro" id="IPR036782">
    <property type="entry name" value="NE0471-like_N"/>
</dbReference>
<dbReference type="SUPFAM" id="SSF143880">
    <property type="entry name" value="NE0471 N-terminal domain-like"/>
    <property type="match status" value="1"/>
</dbReference>
<proteinExistence type="predicted"/>
<name>A0A9P1KEH1_9CYAN</name>
<reference evidence="2 3" key="1">
    <citation type="submission" date="2014-02" db="EMBL/GenBank/DDBJ databases">
        <authorList>
            <person name="Genoscope - CEA"/>
        </authorList>
    </citation>
    <scope>NUCLEOTIDE SEQUENCE [LARGE SCALE GENOMIC DNA]</scope>
    <source>
        <strain evidence="2 3">PCC 8005</strain>
    </source>
</reference>
<protein>
    <submittedName>
        <fullName evidence="2">Molybdopterin-guanine dinucleotide biosynthesis protein A</fullName>
    </submittedName>
</protein>
<evidence type="ECO:0000313" key="2">
    <source>
        <dbReference type="EMBL" id="CDM95197.1"/>
    </source>
</evidence>
<dbReference type="Proteomes" id="UP000032946">
    <property type="component" value="Chromosome"/>
</dbReference>
<dbReference type="Pfam" id="PF10387">
    <property type="entry name" value="DUF2442"/>
    <property type="match status" value="1"/>
</dbReference>
<keyword evidence="3" id="KW-1185">Reference proteome</keyword>
<organism evidence="2 3">
    <name type="scientific">Limnospira indica PCC 8005</name>
    <dbReference type="NCBI Taxonomy" id="376219"/>
    <lineage>
        <taxon>Bacteria</taxon>
        <taxon>Bacillati</taxon>
        <taxon>Cyanobacteriota</taxon>
        <taxon>Cyanophyceae</taxon>
        <taxon>Oscillatoriophycideae</taxon>
        <taxon>Oscillatoriales</taxon>
        <taxon>Sirenicapillariaceae</taxon>
        <taxon>Limnospira</taxon>
    </lineage>
</organism>